<dbReference type="GO" id="GO:0005829">
    <property type="term" value="C:cytosol"/>
    <property type="evidence" value="ECO:0007669"/>
    <property type="project" value="TreeGrafter"/>
</dbReference>
<dbReference type="CDD" id="cd21157">
    <property type="entry name" value="PUA_G5K"/>
    <property type="match status" value="1"/>
</dbReference>
<evidence type="ECO:0000259" key="8">
    <source>
        <dbReference type="SMART" id="SM00359"/>
    </source>
</evidence>
<dbReference type="PIRSF" id="PIRSF000729">
    <property type="entry name" value="GK"/>
    <property type="match status" value="1"/>
</dbReference>
<dbReference type="InterPro" id="IPR015947">
    <property type="entry name" value="PUA-like_sf"/>
</dbReference>
<keyword evidence="5" id="KW-0547">Nucleotide-binding</keyword>
<evidence type="ECO:0000256" key="4">
    <source>
        <dbReference type="ARBA" id="ARBA00022679"/>
    </source>
</evidence>
<dbReference type="FunFam" id="2.30.130.10:FF:000007">
    <property type="entry name" value="Glutamate 5-kinase"/>
    <property type="match status" value="1"/>
</dbReference>
<feature type="domain" description="PUA" evidence="8">
    <location>
        <begin position="210"/>
        <end position="292"/>
    </location>
</feature>
<organism evidence="9">
    <name type="scientific">marine metagenome</name>
    <dbReference type="NCBI Taxonomy" id="408172"/>
    <lineage>
        <taxon>unclassified sequences</taxon>
        <taxon>metagenomes</taxon>
        <taxon>ecological metagenomes</taxon>
    </lineage>
</organism>
<dbReference type="InterPro" id="IPR002478">
    <property type="entry name" value="PUA"/>
</dbReference>
<evidence type="ECO:0000256" key="7">
    <source>
        <dbReference type="ARBA" id="ARBA00022840"/>
    </source>
</evidence>
<gene>
    <name evidence="9" type="ORF">METZ01_LOCUS125214</name>
</gene>
<evidence type="ECO:0000256" key="1">
    <source>
        <dbReference type="ARBA" id="ARBA00022490"/>
    </source>
</evidence>
<dbReference type="AlphaFoldDB" id="A0A381Y668"/>
<dbReference type="InterPro" id="IPR005715">
    <property type="entry name" value="Glu_5kinase/COase_Synthase"/>
</dbReference>
<accession>A0A381Y668</accession>
<dbReference type="InterPro" id="IPR011529">
    <property type="entry name" value="Glu_5kinase"/>
</dbReference>
<dbReference type="Pfam" id="PF00696">
    <property type="entry name" value="AA_kinase"/>
    <property type="match status" value="1"/>
</dbReference>
<keyword evidence="2" id="KW-0028">Amino-acid biosynthesis</keyword>
<dbReference type="InterPro" id="IPR019797">
    <property type="entry name" value="Glutamate_5-kinase_CS"/>
</dbReference>
<dbReference type="Pfam" id="PF01472">
    <property type="entry name" value="PUA"/>
    <property type="match status" value="1"/>
</dbReference>
<dbReference type="SMART" id="SM00359">
    <property type="entry name" value="PUA"/>
    <property type="match status" value="1"/>
</dbReference>
<evidence type="ECO:0000313" key="9">
    <source>
        <dbReference type="EMBL" id="SVA72360.1"/>
    </source>
</evidence>
<evidence type="ECO:0000256" key="3">
    <source>
        <dbReference type="ARBA" id="ARBA00022650"/>
    </source>
</evidence>
<dbReference type="FunFam" id="3.40.1160.10:FF:000006">
    <property type="entry name" value="Glutamate 5-kinase"/>
    <property type="match status" value="1"/>
</dbReference>
<dbReference type="EMBL" id="UINC01017451">
    <property type="protein sequence ID" value="SVA72360.1"/>
    <property type="molecule type" value="Genomic_DNA"/>
</dbReference>
<dbReference type="Gene3D" id="3.40.1160.10">
    <property type="entry name" value="Acetylglutamate kinase-like"/>
    <property type="match status" value="1"/>
</dbReference>
<dbReference type="PANTHER" id="PTHR43654:SF1">
    <property type="entry name" value="ISOPENTENYL PHOSPHATE KINASE"/>
    <property type="match status" value="1"/>
</dbReference>
<evidence type="ECO:0000256" key="5">
    <source>
        <dbReference type="ARBA" id="ARBA00022741"/>
    </source>
</evidence>
<proteinExistence type="predicted"/>
<dbReference type="PANTHER" id="PTHR43654">
    <property type="entry name" value="GLUTAMATE 5-KINASE"/>
    <property type="match status" value="1"/>
</dbReference>
<dbReference type="InterPro" id="IPR001057">
    <property type="entry name" value="Glu/AcGlu_kinase"/>
</dbReference>
<evidence type="ECO:0000256" key="2">
    <source>
        <dbReference type="ARBA" id="ARBA00022605"/>
    </source>
</evidence>
<dbReference type="PROSITE" id="PS50890">
    <property type="entry name" value="PUA"/>
    <property type="match status" value="1"/>
</dbReference>
<dbReference type="GO" id="GO:0008652">
    <property type="term" value="P:amino acid biosynthetic process"/>
    <property type="evidence" value="ECO:0007669"/>
    <property type="project" value="UniProtKB-KW"/>
</dbReference>
<sequence>MKLDTNQAISAVGQIHLMSSFKKAFEKNEFKVSQILLTLDDTEQRRRSINARRTIDTSLKLGIIPIVNENDTIATTEIRYGDNDRLAARVAQIVSADCLVLLSNINGLYSTDPKDDEEIKLISDVTDIDENIEKMIGSSISDYGKGGMKTKILAAKTALSAGCHLAITNGTIKNPVQALFNGRPCTWFNPSKTPLAARKQWIVGTMKPVGSITVDAGAIEALKKGSSLLPAGIKNIQGNFDRGDVIEVISESNDKIAIGLAGYSAEDSNAIKGHKSDEIAKILSYSHREEMIHKDDLVLI</sequence>
<keyword evidence="3" id="KW-0641">Proline biosynthesis</keyword>
<keyword evidence="1" id="KW-0963">Cytoplasm</keyword>
<keyword evidence="6" id="KW-0418">Kinase</keyword>
<dbReference type="PROSITE" id="PS00902">
    <property type="entry name" value="GLUTAMATE_5_KINASE"/>
    <property type="match status" value="1"/>
</dbReference>
<dbReference type="InterPro" id="IPR036393">
    <property type="entry name" value="AceGlu_kinase-like_sf"/>
</dbReference>
<dbReference type="InterPro" id="IPR036974">
    <property type="entry name" value="PUA_sf"/>
</dbReference>
<dbReference type="InterPro" id="IPR001048">
    <property type="entry name" value="Asp/Glu/Uridylate_kinase"/>
</dbReference>
<dbReference type="GO" id="GO:0005524">
    <property type="term" value="F:ATP binding"/>
    <property type="evidence" value="ECO:0007669"/>
    <property type="project" value="UniProtKB-KW"/>
</dbReference>
<protein>
    <recommendedName>
        <fullName evidence="8">PUA domain-containing protein</fullName>
    </recommendedName>
</protein>
<reference evidence="9" key="1">
    <citation type="submission" date="2018-05" db="EMBL/GenBank/DDBJ databases">
        <authorList>
            <person name="Lanie J.A."/>
            <person name="Ng W.-L."/>
            <person name="Kazmierczak K.M."/>
            <person name="Andrzejewski T.M."/>
            <person name="Davidsen T.M."/>
            <person name="Wayne K.J."/>
            <person name="Tettelin H."/>
            <person name="Glass J.I."/>
            <person name="Rusch D."/>
            <person name="Podicherti R."/>
            <person name="Tsui H.-C.T."/>
            <person name="Winkler M.E."/>
        </authorList>
    </citation>
    <scope>NUCLEOTIDE SEQUENCE</scope>
</reference>
<dbReference type="Gene3D" id="2.30.130.10">
    <property type="entry name" value="PUA domain"/>
    <property type="match status" value="1"/>
</dbReference>
<dbReference type="GO" id="GO:0003723">
    <property type="term" value="F:RNA binding"/>
    <property type="evidence" value="ECO:0007669"/>
    <property type="project" value="InterPro"/>
</dbReference>
<name>A0A381Y668_9ZZZZ</name>
<dbReference type="SUPFAM" id="SSF53633">
    <property type="entry name" value="Carbamate kinase-like"/>
    <property type="match status" value="1"/>
</dbReference>
<keyword evidence="4" id="KW-0808">Transferase</keyword>
<dbReference type="PRINTS" id="PR00474">
    <property type="entry name" value="GLU5KINASE"/>
</dbReference>
<dbReference type="SUPFAM" id="SSF88697">
    <property type="entry name" value="PUA domain-like"/>
    <property type="match status" value="1"/>
</dbReference>
<keyword evidence="7" id="KW-0067">ATP-binding</keyword>
<dbReference type="GO" id="GO:0004349">
    <property type="term" value="F:glutamate 5-kinase activity"/>
    <property type="evidence" value="ECO:0007669"/>
    <property type="project" value="InterPro"/>
</dbReference>
<evidence type="ECO:0000256" key="6">
    <source>
        <dbReference type="ARBA" id="ARBA00022777"/>
    </source>
</evidence>
<dbReference type="NCBIfam" id="TIGR01027">
    <property type="entry name" value="proB"/>
    <property type="match status" value="1"/>
</dbReference>